<dbReference type="AlphaFoldDB" id="T1AR96"/>
<dbReference type="InterPro" id="IPR005526">
    <property type="entry name" value="Septum_form_inhib_MinC_C"/>
</dbReference>
<dbReference type="PANTHER" id="PTHR34108">
    <property type="entry name" value="SEPTUM SITE-DETERMINING PROTEIN MINC"/>
    <property type="match status" value="1"/>
</dbReference>
<accession>T1AR96</accession>
<evidence type="ECO:0000259" key="4">
    <source>
        <dbReference type="Pfam" id="PF03775"/>
    </source>
</evidence>
<dbReference type="InterPro" id="IPR013033">
    <property type="entry name" value="MinC"/>
</dbReference>
<dbReference type="PANTHER" id="PTHR34108:SF1">
    <property type="entry name" value="SEPTUM SITE-DETERMINING PROTEIN MINC"/>
    <property type="match status" value="1"/>
</dbReference>
<dbReference type="GO" id="GO:1901891">
    <property type="term" value="P:regulation of cell septum assembly"/>
    <property type="evidence" value="ECO:0007669"/>
    <property type="project" value="InterPro"/>
</dbReference>
<feature type="domain" description="Septum formation inhibitor MinC C-terminal" evidence="4">
    <location>
        <begin position="2"/>
        <end position="86"/>
    </location>
</feature>
<evidence type="ECO:0000256" key="1">
    <source>
        <dbReference type="ARBA" id="ARBA00022618"/>
    </source>
</evidence>
<evidence type="ECO:0000256" key="2">
    <source>
        <dbReference type="ARBA" id="ARBA00023210"/>
    </source>
</evidence>
<sequence>MHTGDLVVLGDIHIGGRIVATGDVLVLGALRGFAWAGADGDESAIIYAQPLHPTQVRIGGVIAQGGDAPEGPEPEYAHVEGTAIVVEPWSAAVKSQSRRPRTQR</sequence>
<keyword evidence="2" id="KW-0717">Septation</keyword>
<keyword evidence="1" id="KW-0132">Cell division</keyword>
<dbReference type="InterPro" id="IPR016098">
    <property type="entry name" value="CAP/MinC_C"/>
</dbReference>
<dbReference type="Gene3D" id="2.160.20.70">
    <property type="match status" value="1"/>
</dbReference>
<gene>
    <name evidence="5" type="ORF">B1A_15586</name>
</gene>
<name>T1AR96_9ZZZZ</name>
<dbReference type="SUPFAM" id="SSF63848">
    <property type="entry name" value="Cell-division inhibitor MinC, C-terminal domain"/>
    <property type="match status" value="1"/>
</dbReference>
<dbReference type="InterPro" id="IPR036145">
    <property type="entry name" value="MinC_C_sf"/>
</dbReference>
<keyword evidence="3" id="KW-0131">Cell cycle</keyword>
<evidence type="ECO:0000313" key="5">
    <source>
        <dbReference type="EMBL" id="EQD43259.1"/>
    </source>
</evidence>
<evidence type="ECO:0000256" key="3">
    <source>
        <dbReference type="ARBA" id="ARBA00023306"/>
    </source>
</evidence>
<comment type="caution">
    <text evidence="5">The sequence shown here is derived from an EMBL/GenBank/DDBJ whole genome shotgun (WGS) entry which is preliminary data.</text>
</comment>
<dbReference type="GO" id="GO:0000917">
    <property type="term" value="P:division septum assembly"/>
    <property type="evidence" value="ECO:0007669"/>
    <property type="project" value="UniProtKB-KW"/>
</dbReference>
<dbReference type="Pfam" id="PF03775">
    <property type="entry name" value="MinC_C"/>
    <property type="match status" value="1"/>
</dbReference>
<reference evidence="5" key="2">
    <citation type="journal article" date="2014" name="ISME J.">
        <title>Microbial stratification in low pH oxic and suboxic macroscopic growths along an acid mine drainage.</title>
        <authorList>
            <person name="Mendez-Garcia C."/>
            <person name="Mesa V."/>
            <person name="Sprenger R.R."/>
            <person name="Richter M."/>
            <person name="Diez M.S."/>
            <person name="Solano J."/>
            <person name="Bargiela R."/>
            <person name="Golyshina O.V."/>
            <person name="Manteca A."/>
            <person name="Ramos J.L."/>
            <person name="Gallego J.R."/>
            <person name="Llorente I."/>
            <person name="Martins Dos Santos V.A."/>
            <person name="Jensen O.N."/>
            <person name="Pelaez A.I."/>
            <person name="Sanchez J."/>
            <person name="Ferrer M."/>
        </authorList>
    </citation>
    <scope>NUCLEOTIDE SEQUENCE</scope>
</reference>
<reference evidence="5" key="1">
    <citation type="submission" date="2013-08" db="EMBL/GenBank/DDBJ databases">
        <authorList>
            <person name="Mendez C."/>
            <person name="Richter M."/>
            <person name="Ferrer M."/>
            <person name="Sanchez J."/>
        </authorList>
    </citation>
    <scope>NUCLEOTIDE SEQUENCE</scope>
</reference>
<protein>
    <submittedName>
        <fullName evidence="5">Septum site-determining protein MinC</fullName>
    </submittedName>
</protein>
<dbReference type="EMBL" id="AUZX01011436">
    <property type="protein sequence ID" value="EQD43259.1"/>
    <property type="molecule type" value="Genomic_DNA"/>
</dbReference>
<organism evidence="5">
    <name type="scientific">mine drainage metagenome</name>
    <dbReference type="NCBI Taxonomy" id="410659"/>
    <lineage>
        <taxon>unclassified sequences</taxon>
        <taxon>metagenomes</taxon>
        <taxon>ecological metagenomes</taxon>
    </lineage>
</organism>
<proteinExistence type="predicted"/>
<dbReference type="GO" id="GO:0000902">
    <property type="term" value="P:cell morphogenesis"/>
    <property type="evidence" value="ECO:0007669"/>
    <property type="project" value="InterPro"/>
</dbReference>